<feature type="compositionally biased region" description="Polar residues" evidence="7">
    <location>
        <begin position="80"/>
        <end position="91"/>
    </location>
</feature>
<gene>
    <name evidence="8" type="ORF">GCT13_31225</name>
</gene>
<comment type="subcellular location">
    <subcellularLocation>
        <location evidence="1">Cell outer membrane</location>
        <topology evidence="1">Lipid-anchor</topology>
    </subcellularLocation>
</comment>
<evidence type="ECO:0000313" key="8">
    <source>
        <dbReference type="EMBL" id="MPW21231.1"/>
    </source>
</evidence>
<dbReference type="InterPro" id="IPR032831">
    <property type="entry name" value="LptM_cons"/>
</dbReference>
<organism evidence="8 9">
    <name type="scientific">Paraburkholderia franconis</name>
    <dbReference type="NCBI Taxonomy" id="2654983"/>
    <lineage>
        <taxon>Bacteria</taxon>
        <taxon>Pseudomonadati</taxon>
        <taxon>Pseudomonadota</taxon>
        <taxon>Betaproteobacteria</taxon>
        <taxon>Burkholderiales</taxon>
        <taxon>Burkholderiaceae</taxon>
        <taxon>Paraburkholderia</taxon>
    </lineage>
</organism>
<feature type="region of interest" description="Disordered" evidence="7">
    <location>
        <begin position="45"/>
        <end position="115"/>
    </location>
</feature>
<dbReference type="NCBIfam" id="NF047847">
    <property type="entry name" value="SS_mature_LptM"/>
    <property type="match status" value="1"/>
</dbReference>
<keyword evidence="5" id="KW-0998">Cell outer membrane</keyword>
<evidence type="ECO:0000256" key="5">
    <source>
        <dbReference type="ARBA" id="ARBA00023237"/>
    </source>
</evidence>
<keyword evidence="6" id="KW-0449">Lipoprotein</keyword>
<comment type="caution">
    <text evidence="8">The sequence shown here is derived from an EMBL/GenBank/DDBJ whole genome shotgun (WGS) entry which is preliminary data.</text>
</comment>
<evidence type="ECO:0000256" key="3">
    <source>
        <dbReference type="ARBA" id="ARBA00023136"/>
    </source>
</evidence>
<evidence type="ECO:0000256" key="1">
    <source>
        <dbReference type="ARBA" id="ARBA00004459"/>
    </source>
</evidence>
<name>A0A7X1NGL7_9BURK</name>
<keyword evidence="4" id="KW-0564">Palmitate</keyword>
<dbReference type="EMBL" id="WHNP01000039">
    <property type="protein sequence ID" value="MPW21231.1"/>
    <property type="molecule type" value="Genomic_DNA"/>
</dbReference>
<keyword evidence="3" id="KW-0472">Membrane</keyword>
<evidence type="ECO:0000256" key="4">
    <source>
        <dbReference type="ARBA" id="ARBA00023139"/>
    </source>
</evidence>
<dbReference type="RefSeq" id="WP_152764729.1">
    <property type="nucleotide sequence ID" value="NZ_WHNP01000039.1"/>
</dbReference>
<evidence type="ECO:0000256" key="7">
    <source>
        <dbReference type="SAM" id="MobiDB-lite"/>
    </source>
</evidence>
<dbReference type="Proteomes" id="UP000484381">
    <property type="component" value="Unassembled WGS sequence"/>
</dbReference>
<evidence type="ECO:0000313" key="9">
    <source>
        <dbReference type="Proteomes" id="UP000484381"/>
    </source>
</evidence>
<keyword evidence="9" id="KW-1185">Reference proteome</keyword>
<accession>A0A7X1NGL7</accession>
<evidence type="ECO:0008006" key="10">
    <source>
        <dbReference type="Google" id="ProtNLM"/>
    </source>
</evidence>
<sequence>MRVVFRISAAATDVLAPRGWPRAIVATLAIVAGVALNGCGQRGSLYLPTVPPLPAKPNEQTQSSPDAVKPGSESARDSVPDTSGTPLSLSPDTELRTAPNENAPAQPASGASDAQ</sequence>
<proteinExistence type="predicted"/>
<keyword evidence="2" id="KW-0732">Signal</keyword>
<evidence type="ECO:0000256" key="2">
    <source>
        <dbReference type="ARBA" id="ARBA00022729"/>
    </source>
</evidence>
<protein>
    <recommendedName>
        <fullName evidence="10">Lipoprotein</fullName>
    </recommendedName>
</protein>
<dbReference type="AlphaFoldDB" id="A0A7X1NGL7"/>
<reference evidence="8 9" key="1">
    <citation type="submission" date="2019-10" db="EMBL/GenBank/DDBJ databases">
        <title>Paraburkholderia sp. isolated from nodules of Mimosa pudica from Brazilian Atlantic Forest soils.</title>
        <authorList>
            <person name="Paulitsch F."/>
            <person name="Hungria M."/>
            <person name="Dall'Agnol R."/>
        </authorList>
    </citation>
    <scope>NUCLEOTIDE SEQUENCE [LARGE SCALE GENOMIC DNA]</scope>
    <source>
        <strain evidence="8 9">CNPSo 3157</strain>
    </source>
</reference>
<evidence type="ECO:0000256" key="6">
    <source>
        <dbReference type="ARBA" id="ARBA00023288"/>
    </source>
</evidence>